<accession>A0ABX4M916</accession>
<sequence>MATTYVVECAVSGVGEVEAGFCGAVEVVADLGQADTEVVVGELLGGHVLGEVVAVWVDDFEGVDAGAFAFEGGFEVLLVV</sequence>
<organism evidence="1 2">
    <name type="scientific">Actinomyces ruminis</name>
    <dbReference type="NCBI Taxonomy" id="1937003"/>
    <lineage>
        <taxon>Bacteria</taxon>
        <taxon>Bacillati</taxon>
        <taxon>Actinomycetota</taxon>
        <taxon>Actinomycetes</taxon>
        <taxon>Actinomycetales</taxon>
        <taxon>Actinomycetaceae</taxon>
        <taxon>Actinomyces</taxon>
    </lineage>
</organism>
<reference evidence="1 2" key="1">
    <citation type="submission" date="2017-10" db="EMBL/GenBank/DDBJ databases">
        <title>Draft genome sequence of cellulolytic Actinomyces sp CtC72 isolated from cattle rumen fluid.</title>
        <authorList>
            <person name="Joshi A.J."/>
            <person name="Vasudevan G."/>
            <person name="Lanjekar V.B."/>
            <person name="Hivarkar S."/>
            <person name="Engineer A."/>
            <person name="Pore S.D."/>
            <person name="Dhakephalkar P.K."/>
            <person name="Dagar S."/>
        </authorList>
    </citation>
    <scope>NUCLEOTIDE SEQUENCE [LARGE SCALE GENOMIC DNA]</scope>
    <source>
        <strain evidence="2">CtC72</strain>
    </source>
</reference>
<comment type="caution">
    <text evidence="1">The sequence shown here is derived from an EMBL/GenBank/DDBJ whole genome shotgun (WGS) entry which is preliminary data.</text>
</comment>
<proteinExistence type="predicted"/>
<dbReference type="EMBL" id="MTPX02000088">
    <property type="protein sequence ID" value="PHP51308.1"/>
    <property type="molecule type" value="Genomic_DNA"/>
</dbReference>
<dbReference type="Proteomes" id="UP000194577">
    <property type="component" value="Unassembled WGS sequence"/>
</dbReference>
<protein>
    <submittedName>
        <fullName evidence="1">Uncharacterized protein</fullName>
    </submittedName>
</protein>
<keyword evidence="2" id="KW-1185">Reference proteome</keyword>
<name>A0ABX4M916_9ACTO</name>
<gene>
    <name evidence="1" type="ORF">BW737_015265</name>
</gene>
<evidence type="ECO:0000313" key="1">
    <source>
        <dbReference type="EMBL" id="PHP51308.1"/>
    </source>
</evidence>
<evidence type="ECO:0000313" key="2">
    <source>
        <dbReference type="Proteomes" id="UP000194577"/>
    </source>
</evidence>